<feature type="signal peptide" evidence="9">
    <location>
        <begin position="1"/>
        <end position="19"/>
    </location>
</feature>
<feature type="domain" description="Indole-3-glycerol phosphate synthase" evidence="10">
    <location>
        <begin position="110"/>
        <end position="324"/>
    </location>
</feature>
<evidence type="ECO:0000256" key="1">
    <source>
        <dbReference type="ARBA" id="ARBA00001633"/>
    </source>
</evidence>
<keyword evidence="6" id="KW-0822">Tryptophan biosynthesis</keyword>
<evidence type="ECO:0000313" key="12">
    <source>
        <dbReference type="Proteomes" id="UP001515480"/>
    </source>
</evidence>
<keyword evidence="7" id="KW-0057">Aromatic amino acid biosynthesis</keyword>
<evidence type="ECO:0000256" key="8">
    <source>
        <dbReference type="ARBA" id="ARBA00023239"/>
    </source>
</evidence>
<comment type="catalytic activity">
    <reaction evidence="1">
        <text>1-(2-carboxyphenylamino)-1-deoxy-D-ribulose 5-phosphate + H(+) = (1S,2R)-1-C-(indol-3-yl)glycerol 3-phosphate + CO2 + H2O</text>
        <dbReference type="Rhea" id="RHEA:23476"/>
        <dbReference type="ChEBI" id="CHEBI:15377"/>
        <dbReference type="ChEBI" id="CHEBI:15378"/>
        <dbReference type="ChEBI" id="CHEBI:16526"/>
        <dbReference type="ChEBI" id="CHEBI:58613"/>
        <dbReference type="ChEBI" id="CHEBI:58866"/>
        <dbReference type="EC" id="4.1.1.48"/>
    </reaction>
</comment>
<dbReference type="AlphaFoldDB" id="A0AB34JD35"/>
<keyword evidence="4" id="KW-0028">Amino-acid biosynthesis</keyword>
<accession>A0AB34JD35</accession>
<evidence type="ECO:0000256" key="3">
    <source>
        <dbReference type="ARBA" id="ARBA00012362"/>
    </source>
</evidence>
<protein>
    <recommendedName>
        <fullName evidence="3">indole-3-glycerol-phosphate synthase</fullName>
        <ecNumber evidence="3">4.1.1.48</ecNumber>
    </recommendedName>
</protein>
<evidence type="ECO:0000256" key="4">
    <source>
        <dbReference type="ARBA" id="ARBA00022605"/>
    </source>
</evidence>
<dbReference type="EMBL" id="JBGBPQ010000010">
    <property type="protein sequence ID" value="KAL1518953.1"/>
    <property type="molecule type" value="Genomic_DNA"/>
</dbReference>
<name>A0AB34JD35_PRYPA</name>
<dbReference type="InterPro" id="IPR013785">
    <property type="entry name" value="Aldolase_TIM"/>
</dbReference>
<evidence type="ECO:0000259" key="10">
    <source>
        <dbReference type="Pfam" id="PF00218"/>
    </source>
</evidence>
<comment type="pathway">
    <text evidence="2">Amino-acid biosynthesis; L-tryptophan biosynthesis; L-tryptophan from chorismate: step 4/5.</text>
</comment>
<dbReference type="SUPFAM" id="SSF51366">
    <property type="entry name" value="Ribulose-phoshate binding barrel"/>
    <property type="match status" value="1"/>
</dbReference>
<dbReference type="PANTHER" id="PTHR22854:SF2">
    <property type="entry name" value="INDOLE-3-GLYCEROL-PHOSPHATE SYNTHASE"/>
    <property type="match status" value="1"/>
</dbReference>
<keyword evidence="9" id="KW-0732">Signal</keyword>
<dbReference type="GO" id="GO:0004425">
    <property type="term" value="F:indole-3-glycerol-phosphate synthase activity"/>
    <property type="evidence" value="ECO:0007669"/>
    <property type="project" value="UniProtKB-EC"/>
</dbReference>
<keyword evidence="8" id="KW-0456">Lyase</keyword>
<dbReference type="EC" id="4.1.1.48" evidence="3"/>
<feature type="chain" id="PRO_5044279140" description="indole-3-glycerol-phosphate synthase" evidence="9">
    <location>
        <begin position="20"/>
        <end position="369"/>
    </location>
</feature>
<dbReference type="Proteomes" id="UP001515480">
    <property type="component" value="Unassembled WGS sequence"/>
</dbReference>
<gene>
    <name evidence="11" type="ORF">AB1Y20_003223</name>
</gene>
<keyword evidence="12" id="KW-1185">Reference proteome</keyword>
<evidence type="ECO:0000256" key="6">
    <source>
        <dbReference type="ARBA" id="ARBA00022822"/>
    </source>
</evidence>
<evidence type="ECO:0000256" key="9">
    <source>
        <dbReference type="SAM" id="SignalP"/>
    </source>
</evidence>
<dbReference type="Gene3D" id="3.20.20.70">
    <property type="entry name" value="Aldolase class I"/>
    <property type="match status" value="1"/>
</dbReference>
<evidence type="ECO:0000256" key="2">
    <source>
        <dbReference type="ARBA" id="ARBA00004696"/>
    </source>
</evidence>
<dbReference type="GO" id="GO:0000162">
    <property type="term" value="P:L-tryptophan biosynthetic process"/>
    <property type="evidence" value="ECO:0007669"/>
    <property type="project" value="UniProtKB-KW"/>
</dbReference>
<dbReference type="GO" id="GO:0004640">
    <property type="term" value="F:phosphoribosylanthranilate isomerase activity"/>
    <property type="evidence" value="ECO:0007669"/>
    <property type="project" value="TreeGrafter"/>
</dbReference>
<dbReference type="InterPro" id="IPR011060">
    <property type="entry name" value="RibuloseP-bd_barrel"/>
</dbReference>
<organism evidence="11 12">
    <name type="scientific">Prymnesium parvum</name>
    <name type="common">Toxic golden alga</name>
    <dbReference type="NCBI Taxonomy" id="97485"/>
    <lineage>
        <taxon>Eukaryota</taxon>
        <taxon>Haptista</taxon>
        <taxon>Haptophyta</taxon>
        <taxon>Prymnesiophyceae</taxon>
        <taxon>Prymnesiales</taxon>
        <taxon>Prymnesiaceae</taxon>
        <taxon>Prymnesium</taxon>
    </lineage>
</organism>
<evidence type="ECO:0000313" key="11">
    <source>
        <dbReference type="EMBL" id="KAL1518953.1"/>
    </source>
</evidence>
<evidence type="ECO:0000256" key="7">
    <source>
        <dbReference type="ARBA" id="ARBA00023141"/>
    </source>
</evidence>
<sequence length="369" mass="38657">MAAPVPLPLLLLLLPEAAGYLLSPSRPLAHPLAPLPLAPPLTPRAALSMRLEEHAAAEAEKDAAFEQQMTEAAARARSPETLESFRAAAAARAEKLAADAKVAAALEKGAPLPAGKMAKLLQKPKGTIALIGEGVRIEVLSMGGYDLDDPAYLSSQFREGGCAAVSVRVTARDALKEDALAQTTAEQEGVRGDFPGPLPVIVRDDFVHPIQLAAVAAAGGKMALLPFALIGAERIGEMMAEAERMGLETLVRVADETELQAALDAGVKVICLGDLSTTEAQSLLGKVPSDVVTVADIEARDVRGVWKIRDMGFNAAIIGKALLDVCVRDRVPPAAVLKAMRSKGSVKFGLGYQKGRLEGSKENLGTIAM</sequence>
<proteinExistence type="predicted"/>
<dbReference type="Pfam" id="PF00218">
    <property type="entry name" value="IGPS"/>
    <property type="match status" value="1"/>
</dbReference>
<evidence type="ECO:0000256" key="5">
    <source>
        <dbReference type="ARBA" id="ARBA00022793"/>
    </source>
</evidence>
<dbReference type="InterPro" id="IPR045186">
    <property type="entry name" value="Indole-3-glycerol_P_synth"/>
</dbReference>
<comment type="caution">
    <text evidence="11">The sequence shown here is derived from an EMBL/GenBank/DDBJ whole genome shotgun (WGS) entry which is preliminary data.</text>
</comment>
<dbReference type="InterPro" id="IPR013798">
    <property type="entry name" value="Indole-3-glycerol_P_synth_dom"/>
</dbReference>
<dbReference type="PANTHER" id="PTHR22854">
    <property type="entry name" value="TRYPTOPHAN BIOSYNTHESIS PROTEIN"/>
    <property type="match status" value="1"/>
</dbReference>
<reference evidence="11 12" key="1">
    <citation type="journal article" date="2024" name="Science">
        <title>Giant polyketide synthase enzymes in the biosynthesis of giant marine polyether toxins.</title>
        <authorList>
            <person name="Fallon T.R."/>
            <person name="Shende V.V."/>
            <person name="Wierzbicki I.H."/>
            <person name="Pendleton A.L."/>
            <person name="Watervoot N.F."/>
            <person name="Auber R.P."/>
            <person name="Gonzalez D.J."/>
            <person name="Wisecaver J.H."/>
            <person name="Moore B.S."/>
        </authorList>
    </citation>
    <scope>NUCLEOTIDE SEQUENCE [LARGE SCALE GENOMIC DNA]</scope>
    <source>
        <strain evidence="11 12">12B1</strain>
    </source>
</reference>
<keyword evidence="5" id="KW-0210">Decarboxylase</keyword>